<feature type="compositionally biased region" description="Basic and acidic residues" evidence="1">
    <location>
        <begin position="167"/>
        <end position="184"/>
    </location>
</feature>
<organism evidence="2 3">
    <name type="scientific">Litomosoides sigmodontis</name>
    <name type="common">Filarial nematode worm</name>
    <dbReference type="NCBI Taxonomy" id="42156"/>
    <lineage>
        <taxon>Eukaryota</taxon>
        <taxon>Metazoa</taxon>
        <taxon>Ecdysozoa</taxon>
        <taxon>Nematoda</taxon>
        <taxon>Chromadorea</taxon>
        <taxon>Rhabditida</taxon>
        <taxon>Spirurina</taxon>
        <taxon>Spiruromorpha</taxon>
        <taxon>Filarioidea</taxon>
        <taxon>Onchocercidae</taxon>
        <taxon>Litomosoides</taxon>
    </lineage>
</organism>
<dbReference type="AlphaFoldDB" id="A0A3P6U3V0"/>
<dbReference type="Proteomes" id="UP000277928">
    <property type="component" value="Unassembled WGS sequence"/>
</dbReference>
<evidence type="ECO:0000313" key="3">
    <source>
        <dbReference type="Proteomes" id="UP000277928"/>
    </source>
</evidence>
<dbReference type="STRING" id="42156.A0A3P6U3V0"/>
<name>A0A3P6U3V0_LITSI</name>
<feature type="compositionally biased region" description="Polar residues" evidence="1">
    <location>
        <begin position="132"/>
        <end position="143"/>
    </location>
</feature>
<feature type="non-terminal residue" evidence="2">
    <location>
        <position position="184"/>
    </location>
</feature>
<proteinExistence type="predicted"/>
<keyword evidence="3" id="KW-1185">Reference proteome</keyword>
<feature type="region of interest" description="Disordered" evidence="1">
    <location>
        <begin position="107"/>
        <end position="184"/>
    </location>
</feature>
<dbReference type="OMA" id="KEHHENA"/>
<dbReference type="EMBL" id="UYRX01001416">
    <property type="protein sequence ID" value="VDK89563.1"/>
    <property type="molecule type" value="Genomic_DNA"/>
</dbReference>
<accession>A0A3P6U3V0</accession>
<protein>
    <submittedName>
        <fullName evidence="2">Uncharacterized protein</fullName>
    </submittedName>
</protein>
<evidence type="ECO:0000313" key="2">
    <source>
        <dbReference type="EMBL" id="VDK89563.1"/>
    </source>
</evidence>
<feature type="compositionally biased region" description="Polar residues" evidence="1">
    <location>
        <begin position="107"/>
        <end position="122"/>
    </location>
</feature>
<reference evidence="2 3" key="1">
    <citation type="submission" date="2018-08" db="EMBL/GenBank/DDBJ databases">
        <authorList>
            <person name="Laetsch R D."/>
            <person name="Stevens L."/>
            <person name="Kumar S."/>
            <person name="Blaxter L. M."/>
        </authorList>
    </citation>
    <scope>NUCLEOTIDE SEQUENCE [LARGE SCALE GENOMIC DNA]</scope>
</reference>
<sequence length="184" mass="21109">MDNTRSENLRNENTPNCKQLEGTALAVLMENRANAFECDENKLRRRLFVDVTNRQNGRYQKRNVPKNDPLQTSITDYAVVKHRPTTFEHLQKRIRVEGEECLKQTGLLTANTTRSSPHSASGTDIEDEVMPDSSSSPCSIQNDSDNEMRDLQSRFTQALGKRFSGAQKEHHENAHEPQIKRRKE</sequence>
<evidence type="ECO:0000256" key="1">
    <source>
        <dbReference type="SAM" id="MobiDB-lite"/>
    </source>
</evidence>
<gene>
    <name evidence="2" type="ORF">NLS_LOCUS9184</name>
</gene>
<dbReference type="OrthoDB" id="5859925at2759"/>